<dbReference type="Gene3D" id="2.40.380.10">
    <property type="entry name" value="FomD-like"/>
    <property type="match status" value="1"/>
</dbReference>
<dbReference type="GO" id="GO:0016787">
    <property type="term" value="F:hydrolase activity"/>
    <property type="evidence" value="ECO:0007669"/>
    <property type="project" value="UniProtKB-KW"/>
</dbReference>
<dbReference type="SUPFAM" id="SSF159234">
    <property type="entry name" value="FomD-like"/>
    <property type="match status" value="1"/>
</dbReference>
<dbReference type="RefSeq" id="WP_115849366.1">
    <property type="nucleotide sequence ID" value="NZ_QTUC01000001.1"/>
</dbReference>
<dbReference type="PANTHER" id="PTHR39159">
    <property type="match status" value="1"/>
</dbReference>
<comment type="caution">
    <text evidence="4">The sequence shown here is derived from an EMBL/GenBank/DDBJ whole genome shotgun (WGS) entry which is preliminary data.</text>
</comment>
<dbReference type="InterPro" id="IPR050212">
    <property type="entry name" value="Ntdp-like"/>
</dbReference>
<proteinExistence type="predicted"/>
<reference evidence="4 5" key="1">
    <citation type="submission" date="2018-08" db="EMBL/GenBank/DDBJ databases">
        <title>Sequencing the genomes of 1000 actinobacteria strains.</title>
        <authorList>
            <person name="Klenk H.-P."/>
        </authorList>
    </citation>
    <scope>NUCLEOTIDE SEQUENCE [LARGE SCALE GENOMIC DNA]</scope>
    <source>
        <strain evidence="4 5">DSM 22891</strain>
    </source>
</reference>
<feature type="domain" description="DUF402" evidence="3">
    <location>
        <begin position="111"/>
        <end position="225"/>
    </location>
</feature>
<dbReference type="PANTHER" id="PTHR39159:SF1">
    <property type="entry name" value="UPF0374 PROTEIN YGAC"/>
    <property type="match status" value="1"/>
</dbReference>
<dbReference type="Proteomes" id="UP000256485">
    <property type="component" value="Unassembled WGS sequence"/>
</dbReference>
<evidence type="ECO:0000313" key="4">
    <source>
        <dbReference type="EMBL" id="REF35613.1"/>
    </source>
</evidence>
<dbReference type="InterPro" id="IPR035930">
    <property type="entry name" value="FomD-like_sf"/>
</dbReference>
<dbReference type="InterPro" id="IPR007295">
    <property type="entry name" value="DUF402"/>
</dbReference>
<evidence type="ECO:0000259" key="3">
    <source>
        <dbReference type="Pfam" id="PF04167"/>
    </source>
</evidence>
<dbReference type="EMBL" id="QTUC01000001">
    <property type="protein sequence ID" value="REF35613.1"/>
    <property type="molecule type" value="Genomic_DNA"/>
</dbReference>
<organism evidence="4 5">
    <name type="scientific">Thermasporomyces composti</name>
    <dbReference type="NCBI Taxonomy" id="696763"/>
    <lineage>
        <taxon>Bacteria</taxon>
        <taxon>Bacillati</taxon>
        <taxon>Actinomycetota</taxon>
        <taxon>Actinomycetes</taxon>
        <taxon>Propionibacteriales</taxon>
        <taxon>Nocardioidaceae</taxon>
        <taxon>Thermasporomyces</taxon>
    </lineage>
</organism>
<evidence type="ECO:0000256" key="1">
    <source>
        <dbReference type="ARBA" id="ARBA00022801"/>
    </source>
</evidence>
<keyword evidence="1" id="KW-0378">Hydrolase</keyword>
<protein>
    <recommendedName>
        <fullName evidence="3">DUF402 domain-containing protein</fullName>
    </recommendedName>
</protein>
<evidence type="ECO:0000256" key="2">
    <source>
        <dbReference type="SAM" id="MobiDB-lite"/>
    </source>
</evidence>
<dbReference type="Pfam" id="PF04167">
    <property type="entry name" value="DUF402"/>
    <property type="match status" value="1"/>
</dbReference>
<dbReference type="OrthoDB" id="3815685at2"/>
<sequence length="255" mass="28291">MIAPTSGIPAPELPAGVRPSGSPPYWKPGEQIWWRYLRPLSRRPDASAAAPIASTPTDSSRLGSAISSVRPMTVVRDDAEGLVAWLAPQTPVLRSVLADGSDLRSIPVSPERFSAPRAVKRDVWHGGGILKIAPTGVPWSAWVFWDDDGSHRNWYINLEQVHLRDDKNVYTRDHVLDLVVTPDRQVIWKDEDELAAALEAGTFTPEDAERFEADARAVEKLVARWASPFCDGWESWRPDPSWPIPDLPPGCTADY</sequence>
<gene>
    <name evidence="4" type="ORF">DFJ64_0996</name>
</gene>
<keyword evidence="5" id="KW-1185">Reference proteome</keyword>
<feature type="region of interest" description="Disordered" evidence="2">
    <location>
        <begin position="1"/>
        <end position="22"/>
    </location>
</feature>
<accession>A0A3D9V4J1</accession>
<evidence type="ECO:0000313" key="5">
    <source>
        <dbReference type="Proteomes" id="UP000256485"/>
    </source>
</evidence>
<name>A0A3D9V4J1_THECX</name>
<dbReference type="AlphaFoldDB" id="A0A3D9V4J1"/>